<dbReference type="GO" id="GO:0000786">
    <property type="term" value="C:nucleosome"/>
    <property type="evidence" value="ECO:0007669"/>
    <property type="project" value="InterPro"/>
</dbReference>
<dbReference type="GO" id="GO:0003677">
    <property type="term" value="F:DNA binding"/>
    <property type="evidence" value="ECO:0007669"/>
    <property type="project" value="InterPro"/>
</dbReference>
<dbReference type="PRINTS" id="PR00620">
    <property type="entry name" value="HISTONEH2A"/>
</dbReference>
<reference evidence="2" key="2">
    <citation type="submission" date="2023-06" db="EMBL/GenBank/DDBJ databases">
        <authorList>
            <person name="Swenson N.G."/>
            <person name="Wegrzyn J.L."/>
            <person name="Mcevoy S.L."/>
        </authorList>
    </citation>
    <scope>NUCLEOTIDE SEQUENCE</scope>
    <source>
        <strain evidence="2">NS2018</strain>
        <tissue evidence="2">Leaf</tissue>
    </source>
</reference>
<proteinExistence type="predicted"/>
<comment type="caution">
    <text evidence="2">The sequence shown here is derived from an EMBL/GenBank/DDBJ whole genome shotgun (WGS) entry which is preliminary data.</text>
</comment>
<dbReference type="AlphaFoldDB" id="A0AA39TJ42"/>
<evidence type="ECO:0000256" key="1">
    <source>
        <dbReference type="SAM" id="MobiDB-lite"/>
    </source>
</evidence>
<dbReference type="GO" id="GO:0046982">
    <property type="term" value="F:protein heterodimerization activity"/>
    <property type="evidence" value="ECO:0007669"/>
    <property type="project" value="InterPro"/>
</dbReference>
<dbReference type="SUPFAM" id="SSF47113">
    <property type="entry name" value="Histone-fold"/>
    <property type="match status" value="1"/>
</dbReference>
<name>A0AA39TJ42_ACESA</name>
<dbReference type="GO" id="GO:0030527">
    <property type="term" value="F:structural constituent of chromatin"/>
    <property type="evidence" value="ECO:0007669"/>
    <property type="project" value="InterPro"/>
</dbReference>
<dbReference type="InterPro" id="IPR002119">
    <property type="entry name" value="Histone_H2A"/>
</dbReference>
<dbReference type="InterPro" id="IPR009072">
    <property type="entry name" value="Histone-fold"/>
</dbReference>
<feature type="region of interest" description="Disordered" evidence="1">
    <location>
        <begin position="1"/>
        <end position="24"/>
    </location>
</feature>
<dbReference type="Gene3D" id="1.10.20.10">
    <property type="entry name" value="Histone, subunit A"/>
    <property type="match status" value="1"/>
</dbReference>
<reference evidence="2" key="1">
    <citation type="journal article" date="2022" name="Plant J.">
        <title>Strategies of tolerance reflected in two North American maple genomes.</title>
        <authorList>
            <person name="McEvoy S.L."/>
            <person name="Sezen U.U."/>
            <person name="Trouern-Trend A."/>
            <person name="McMahon S.M."/>
            <person name="Schaberg P.G."/>
            <person name="Yang J."/>
            <person name="Wegrzyn J.L."/>
            <person name="Swenson N.G."/>
        </authorList>
    </citation>
    <scope>NUCLEOTIDE SEQUENCE</scope>
    <source>
        <strain evidence="2">NS2018</strain>
    </source>
</reference>
<organism evidence="2 3">
    <name type="scientific">Acer saccharum</name>
    <name type="common">Sugar maple</name>
    <dbReference type="NCBI Taxonomy" id="4024"/>
    <lineage>
        <taxon>Eukaryota</taxon>
        <taxon>Viridiplantae</taxon>
        <taxon>Streptophyta</taxon>
        <taxon>Embryophyta</taxon>
        <taxon>Tracheophyta</taxon>
        <taxon>Spermatophyta</taxon>
        <taxon>Magnoliopsida</taxon>
        <taxon>eudicotyledons</taxon>
        <taxon>Gunneridae</taxon>
        <taxon>Pentapetalae</taxon>
        <taxon>rosids</taxon>
        <taxon>malvids</taxon>
        <taxon>Sapindales</taxon>
        <taxon>Sapindaceae</taxon>
        <taxon>Hippocastanoideae</taxon>
        <taxon>Acereae</taxon>
        <taxon>Acer</taxon>
    </lineage>
</organism>
<protein>
    <submittedName>
        <fullName evidence="2">Uncharacterized protein</fullName>
    </submittedName>
</protein>
<evidence type="ECO:0000313" key="3">
    <source>
        <dbReference type="Proteomes" id="UP001168877"/>
    </source>
</evidence>
<gene>
    <name evidence="2" type="ORF">LWI29_031596</name>
</gene>
<dbReference type="EMBL" id="JAUESC010000001">
    <property type="protein sequence ID" value="KAK0608496.1"/>
    <property type="molecule type" value="Genomic_DNA"/>
</dbReference>
<keyword evidence="3" id="KW-1185">Reference proteome</keyword>
<dbReference type="Proteomes" id="UP001168877">
    <property type="component" value="Unassembled WGS sequence"/>
</dbReference>
<feature type="compositionally biased region" description="Acidic residues" evidence="1">
    <location>
        <begin position="7"/>
        <end position="19"/>
    </location>
</feature>
<accession>A0AA39TJ42</accession>
<evidence type="ECO:0000313" key="2">
    <source>
        <dbReference type="EMBL" id="KAK0608496.1"/>
    </source>
</evidence>
<sequence>MKMTCGDVEEEEEDQEQDQQADQYAERDGAGAPIYLAAVLEYLEAETFNMAPCNQRLSTVSAIDTRITSSDSGSVAPARKIAKKKKGVRFTTYANVKLHVDFSSVKPIGPIGPNAKKFASEVRIVFMRHGPLNVGKWDDILEEQIQPLIDRVLSKFDVDISRPYVKDWMLWKMKFEHKNARREAQDAKIMELMSKFASSNIGSFDMY</sequence>